<dbReference type="GO" id="GO:0009252">
    <property type="term" value="P:peptidoglycan biosynthetic process"/>
    <property type="evidence" value="ECO:0007669"/>
    <property type="project" value="UniProtKB-UniRule"/>
</dbReference>
<keyword evidence="6 10" id="KW-0573">Peptidoglycan synthesis</keyword>
<evidence type="ECO:0000256" key="1">
    <source>
        <dbReference type="ARBA" id="ARBA00022475"/>
    </source>
</evidence>
<dbReference type="EMBL" id="NKXO01000018">
    <property type="protein sequence ID" value="PKQ69668.1"/>
    <property type="molecule type" value="Genomic_DNA"/>
</dbReference>
<keyword evidence="4 10" id="KW-0808">Transferase</keyword>
<dbReference type="OrthoDB" id="9808936at2"/>
<evidence type="ECO:0000256" key="5">
    <source>
        <dbReference type="ARBA" id="ARBA00022960"/>
    </source>
</evidence>
<comment type="subcellular location">
    <subcellularLocation>
        <location evidence="10">Cell membrane</location>
        <topology evidence="10">Peripheral membrane protein</topology>
        <orientation evidence="10">Cytoplasmic side</orientation>
    </subcellularLocation>
</comment>
<dbReference type="InterPro" id="IPR007235">
    <property type="entry name" value="Glyco_trans_28_C"/>
</dbReference>
<sequence length="363" mass="40148">MKKVIISGGGTGGHIYPAIAIANEIKLQAPATEILFVGANNRMEMQKVPLAGYKIIGLDIAGIQRRLSTENLRFPLKLLKSLTQARKILQEFKPDICIGVGGYASAPTLLMASLMKIPTLIQEQNSYAGITNKLLSRKAKKICVAYPQMDKYFPKEKIVFTGNPVRKDILELENKHLNALQHFGLQEHKKTLLVIGGSLGARTINLSIQKNINRLIENDIQVIWQTGKHFYETAKKSVAEAKTSLIKVFDFINVMDLAYSVADVVVSRAGALSISELCLAGKPCILVPSPNVAEDHQTKNAKVLVNNRAALMVADKHAEAFLVGDTIDLLFDEALQKELQKNIKRFAKPNAAQEIVREVMKIW</sequence>
<dbReference type="GO" id="GO:0051991">
    <property type="term" value="F:UDP-N-acetyl-D-glucosamine:N-acetylmuramoyl-L-alanyl-D-glutamyl-meso-2,6-diaminopimelyl-D-alanyl-D-alanine-diphosphoundecaprenol 4-beta-N-acetylglucosaminlytransferase activity"/>
    <property type="evidence" value="ECO:0007669"/>
    <property type="project" value="RHEA"/>
</dbReference>
<comment type="caution">
    <text evidence="13">The sequence shown here is derived from an EMBL/GenBank/DDBJ whole genome shotgun (WGS) entry which is preliminary data.</text>
</comment>
<dbReference type="Gene3D" id="3.40.50.2000">
    <property type="entry name" value="Glycogen Phosphorylase B"/>
    <property type="match status" value="2"/>
</dbReference>
<keyword evidence="7 10" id="KW-0472">Membrane</keyword>
<keyword evidence="5 10" id="KW-0133">Cell shape</keyword>
<dbReference type="GO" id="GO:0071555">
    <property type="term" value="P:cell wall organization"/>
    <property type="evidence" value="ECO:0007669"/>
    <property type="project" value="UniProtKB-KW"/>
</dbReference>
<feature type="binding site" evidence="10">
    <location>
        <position position="125"/>
    </location>
    <ligand>
        <name>UDP-N-acetyl-alpha-D-glucosamine</name>
        <dbReference type="ChEBI" id="CHEBI:57705"/>
    </ligand>
</feature>
<name>A0A2N3IHD9_9BACT</name>
<dbReference type="GO" id="GO:0050511">
    <property type="term" value="F:undecaprenyldiphospho-muramoylpentapeptide beta-N-acetylglucosaminyltransferase activity"/>
    <property type="evidence" value="ECO:0007669"/>
    <property type="project" value="UniProtKB-UniRule"/>
</dbReference>
<keyword evidence="1 10" id="KW-1003">Cell membrane</keyword>
<feature type="binding site" evidence="10">
    <location>
        <position position="252"/>
    </location>
    <ligand>
        <name>UDP-N-acetyl-alpha-D-glucosamine</name>
        <dbReference type="ChEBI" id="CHEBI:57705"/>
    </ligand>
</feature>
<dbReference type="SUPFAM" id="SSF53756">
    <property type="entry name" value="UDP-Glycosyltransferase/glycogen phosphorylase"/>
    <property type="match status" value="1"/>
</dbReference>
<evidence type="ECO:0000256" key="2">
    <source>
        <dbReference type="ARBA" id="ARBA00022618"/>
    </source>
</evidence>
<dbReference type="GO" id="GO:0008360">
    <property type="term" value="P:regulation of cell shape"/>
    <property type="evidence" value="ECO:0007669"/>
    <property type="project" value="UniProtKB-KW"/>
</dbReference>
<dbReference type="Pfam" id="PF03033">
    <property type="entry name" value="Glyco_transf_28"/>
    <property type="match status" value="1"/>
</dbReference>
<gene>
    <name evidence="10" type="primary">murG</name>
    <name evidence="13" type="ORF">Rain11_1340</name>
</gene>
<keyword evidence="2 10" id="KW-0132">Cell division</keyword>
<dbReference type="GO" id="GO:0051301">
    <property type="term" value="P:cell division"/>
    <property type="evidence" value="ECO:0007669"/>
    <property type="project" value="UniProtKB-KW"/>
</dbReference>
<dbReference type="NCBIfam" id="TIGR01133">
    <property type="entry name" value="murG"/>
    <property type="match status" value="1"/>
</dbReference>
<dbReference type="EC" id="2.4.1.227" evidence="10"/>
<dbReference type="GO" id="GO:0005886">
    <property type="term" value="C:plasma membrane"/>
    <property type="evidence" value="ECO:0007669"/>
    <property type="project" value="UniProtKB-SubCell"/>
</dbReference>
<feature type="binding site" evidence="10">
    <location>
        <position position="166"/>
    </location>
    <ligand>
        <name>UDP-N-acetyl-alpha-D-glucosamine</name>
        <dbReference type="ChEBI" id="CHEBI:57705"/>
    </ligand>
</feature>
<keyword evidence="14" id="KW-1185">Reference proteome</keyword>
<evidence type="ECO:0000256" key="6">
    <source>
        <dbReference type="ARBA" id="ARBA00022984"/>
    </source>
</evidence>
<dbReference type="PANTHER" id="PTHR21015">
    <property type="entry name" value="UDP-N-ACETYLGLUCOSAMINE--N-ACETYLMURAMYL-(PENTAPEPTIDE) PYROPHOSPHORYL-UNDECAPRENOL N-ACETYLGLUCOSAMINE TRANSFERASE 1"/>
    <property type="match status" value="1"/>
</dbReference>
<feature type="domain" description="Glycosyl transferase family 28 C-terminal" evidence="12">
    <location>
        <begin position="191"/>
        <end position="354"/>
    </location>
</feature>
<dbReference type="GO" id="GO:0005975">
    <property type="term" value="P:carbohydrate metabolic process"/>
    <property type="evidence" value="ECO:0007669"/>
    <property type="project" value="InterPro"/>
</dbReference>
<dbReference type="UniPathway" id="UPA00219"/>
<evidence type="ECO:0000313" key="13">
    <source>
        <dbReference type="EMBL" id="PKQ69668.1"/>
    </source>
</evidence>
<evidence type="ECO:0000259" key="12">
    <source>
        <dbReference type="Pfam" id="PF04101"/>
    </source>
</evidence>
<comment type="function">
    <text evidence="10">Cell wall formation. Catalyzes the transfer of a GlcNAc subunit on undecaprenyl-pyrophosphoryl-MurNAc-pentapeptide (lipid intermediate I) to form undecaprenyl-pyrophosphoryl-MurNAc-(pentapeptide)GlcNAc (lipid intermediate II).</text>
</comment>
<evidence type="ECO:0000256" key="3">
    <source>
        <dbReference type="ARBA" id="ARBA00022676"/>
    </source>
</evidence>
<protein>
    <recommendedName>
        <fullName evidence="10">UDP-N-acetylglucosamine--N-acetylmuramyl-(pentapeptide) pyrophosphoryl-undecaprenol N-acetylglucosamine transferase</fullName>
        <ecNumber evidence="10">2.4.1.227</ecNumber>
    </recommendedName>
    <alternativeName>
        <fullName evidence="10">Undecaprenyl-PP-MurNAc-pentapeptide-UDPGlcNAc GlcNAc transferase</fullName>
    </alternativeName>
</protein>
<evidence type="ECO:0000256" key="8">
    <source>
        <dbReference type="ARBA" id="ARBA00023306"/>
    </source>
</evidence>
<dbReference type="CDD" id="cd03785">
    <property type="entry name" value="GT28_MurG"/>
    <property type="match status" value="1"/>
</dbReference>
<accession>A0A2N3IHD9</accession>
<comment type="catalytic activity">
    <reaction evidence="10">
        <text>di-trans,octa-cis-undecaprenyl diphospho-N-acetyl-alpha-D-muramoyl-L-alanyl-D-glutamyl-meso-2,6-diaminopimeloyl-D-alanyl-D-alanine + UDP-N-acetyl-alpha-D-glucosamine = di-trans,octa-cis-undecaprenyl diphospho-[N-acetyl-alpha-D-glucosaminyl-(1-&gt;4)]-N-acetyl-alpha-D-muramoyl-L-alanyl-D-glutamyl-meso-2,6-diaminopimeloyl-D-alanyl-D-alanine + UDP + H(+)</text>
        <dbReference type="Rhea" id="RHEA:31227"/>
        <dbReference type="ChEBI" id="CHEBI:15378"/>
        <dbReference type="ChEBI" id="CHEBI:57705"/>
        <dbReference type="ChEBI" id="CHEBI:58223"/>
        <dbReference type="ChEBI" id="CHEBI:61387"/>
        <dbReference type="ChEBI" id="CHEBI:61388"/>
        <dbReference type="EC" id="2.4.1.227"/>
    </reaction>
</comment>
<dbReference type="InterPro" id="IPR006009">
    <property type="entry name" value="GlcNAc_MurG"/>
</dbReference>
<feature type="binding site" evidence="10">
    <location>
        <begin position="11"/>
        <end position="13"/>
    </location>
    <ligand>
        <name>UDP-N-acetyl-alpha-D-glucosamine</name>
        <dbReference type="ChEBI" id="CHEBI:57705"/>
    </ligand>
</feature>
<dbReference type="Proteomes" id="UP000233387">
    <property type="component" value="Unassembled WGS sequence"/>
</dbReference>
<evidence type="ECO:0000259" key="11">
    <source>
        <dbReference type="Pfam" id="PF03033"/>
    </source>
</evidence>
<comment type="pathway">
    <text evidence="10">Cell wall biogenesis; peptidoglycan biosynthesis.</text>
</comment>
<dbReference type="PANTHER" id="PTHR21015:SF22">
    <property type="entry name" value="GLYCOSYLTRANSFERASE"/>
    <property type="match status" value="1"/>
</dbReference>
<evidence type="ECO:0000256" key="7">
    <source>
        <dbReference type="ARBA" id="ARBA00023136"/>
    </source>
</evidence>
<feature type="binding site" evidence="10">
    <location>
        <position position="297"/>
    </location>
    <ligand>
        <name>UDP-N-acetyl-alpha-D-glucosamine</name>
        <dbReference type="ChEBI" id="CHEBI:57705"/>
    </ligand>
</feature>
<feature type="binding site" evidence="10">
    <location>
        <position position="198"/>
    </location>
    <ligand>
        <name>UDP-N-acetyl-alpha-D-glucosamine</name>
        <dbReference type="ChEBI" id="CHEBI:57705"/>
    </ligand>
</feature>
<reference evidence="13 14" key="1">
    <citation type="submission" date="2017-06" db="EMBL/GenBank/DDBJ databases">
        <title>Raineya orbicola gen. nov., sp. nov. a slightly thermophilic bacterium of the phylum Bacteroidetes and the description of Raineyaceae fam. nov.</title>
        <authorList>
            <person name="Albuquerque L."/>
            <person name="Polonia A.R.M."/>
            <person name="Barroso C."/>
            <person name="Froufe H.J.C."/>
            <person name="Lage O."/>
            <person name="Lobo-Da-Cunha A."/>
            <person name="Egas C."/>
            <person name="Da Costa M.S."/>
        </authorList>
    </citation>
    <scope>NUCLEOTIDE SEQUENCE [LARGE SCALE GENOMIC DNA]</scope>
    <source>
        <strain evidence="13 14">SPSPC-11</strain>
    </source>
</reference>
<comment type="similarity">
    <text evidence="10">Belongs to the glycosyltransferase 28 family. MurG subfamily.</text>
</comment>
<evidence type="ECO:0000313" key="14">
    <source>
        <dbReference type="Proteomes" id="UP000233387"/>
    </source>
</evidence>
<organism evidence="13 14">
    <name type="scientific">Raineya orbicola</name>
    <dbReference type="NCBI Taxonomy" id="2016530"/>
    <lineage>
        <taxon>Bacteria</taxon>
        <taxon>Pseudomonadati</taxon>
        <taxon>Bacteroidota</taxon>
        <taxon>Cytophagia</taxon>
        <taxon>Cytophagales</taxon>
        <taxon>Raineyaceae</taxon>
        <taxon>Raineya</taxon>
    </lineage>
</organism>
<evidence type="ECO:0000256" key="4">
    <source>
        <dbReference type="ARBA" id="ARBA00022679"/>
    </source>
</evidence>
<evidence type="ECO:0000256" key="10">
    <source>
        <dbReference type="HAMAP-Rule" id="MF_00033"/>
    </source>
</evidence>
<dbReference type="AlphaFoldDB" id="A0A2N3IHD9"/>
<keyword evidence="9 10" id="KW-0961">Cell wall biogenesis/degradation</keyword>
<feature type="domain" description="Glycosyltransferase family 28 N-terminal" evidence="11">
    <location>
        <begin position="4"/>
        <end position="143"/>
    </location>
</feature>
<dbReference type="InterPro" id="IPR004276">
    <property type="entry name" value="GlycoTrans_28_N"/>
</dbReference>
<keyword evidence="8 10" id="KW-0131">Cell cycle</keyword>
<comment type="caution">
    <text evidence="10">Lacks conserved residue(s) required for the propagation of feature annotation.</text>
</comment>
<dbReference type="HAMAP" id="MF_00033">
    <property type="entry name" value="MurG"/>
    <property type="match status" value="1"/>
</dbReference>
<keyword evidence="3 10" id="KW-0328">Glycosyltransferase</keyword>
<dbReference type="RefSeq" id="WP_101358607.1">
    <property type="nucleotide sequence ID" value="NZ_NKXO01000018.1"/>
</dbReference>
<evidence type="ECO:0000256" key="9">
    <source>
        <dbReference type="ARBA" id="ARBA00023316"/>
    </source>
</evidence>
<dbReference type="Pfam" id="PF04101">
    <property type="entry name" value="Glyco_tran_28_C"/>
    <property type="match status" value="1"/>
</dbReference>
<proteinExistence type="inferred from homology"/>